<dbReference type="AlphaFoldDB" id="A0N085"/>
<dbReference type="Pfam" id="PF00531">
    <property type="entry name" value="Death"/>
    <property type="match status" value="1"/>
</dbReference>
<feature type="domain" description="DED" evidence="3">
    <location>
        <begin position="13"/>
        <end position="93"/>
    </location>
</feature>
<dbReference type="CDD" id="cd08336">
    <property type="entry name" value="DED_FADD"/>
    <property type="match status" value="1"/>
</dbReference>
<dbReference type="InterPro" id="IPR011029">
    <property type="entry name" value="DEATH-like_dom_sf"/>
</dbReference>
<organism evidence="4">
    <name type="scientific">Molgula tectiformis</name>
    <name type="common">Ascidian</name>
    <dbReference type="NCBI Taxonomy" id="30286"/>
    <lineage>
        <taxon>Eukaryota</taxon>
        <taxon>Metazoa</taxon>
        <taxon>Chordata</taxon>
        <taxon>Tunicata</taxon>
        <taxon>Ascidiacea</taxon>
        <taxon>Stolidobranchia</taxon>
        <taxon>Molgulidae</taxon>
        <taxon>Molgula</taxon>
    </lineage>
</organism>
<feature type="domain" description="Death" evidence="2">
    <location>
        <begin position="145"/>
        <end position="214"/>
    </location>
</feature>
<dbReference type="SMART" id="SM00031">
    <property type="entry name" value="DED"/>
    <property type="match status" value="1"/>
</dbReference>
<dbReference type="PROSITE" id="PS50168">
    <property type="entry name" value="DED"/>
    <property type="match status" value="1"/>
</dbReference>
<sequence length="215" mass="25018">MASSHSVLKKEREIEGKFKQLLNHLSKNDFDIESLKYQCADHIKPAHMERITSSLQLFTALHERDVINPENLAFLTNIFDTFDRVDLTQTIQQYHSSVKQLMSPIQPYSGRTFEEPTQNNKADAFVHDEDLARCVQHVSRRITSNWKSLARYLNIPEDEIEVNVENNPRNVREAIRQTMSWWESNGRNVSKASLIAALREIGRNDLGDDLQYNQY</sequence>
<dbReference type="GO" id="GO:0007165">
    <property type="term" value="P:signal transduction"/>
    <property type="evidence" value="ECO:0007669"/>
    <property type="project" value="InterPro"/>
</dbReference>
<evidence type="ECO:0000313" key="4">
    <source>
        <dbReference type="EMBL" id="ABK42074.1"/>
    </source>
</evidence>
<dbReference type="SMART" id="SM00005">
    <property type="entry name" value="DEATH"/>
    <property type="match status" value="1"/>
</dbReference>
<dbReference type="EMBL" id="EF059912">
    <property type="protein sequence ID" value="ABK42074.1"/>
    <property type="molecule type" value="mRNA"/>
</dbReference>
<proteinExistence type="evidence at transcript level"/>
<keyword evidence="1" id="KW-0053">Apoptosis</keyword>
<name>A0N085_MOLTE</name>
<dbReference type="GO" id="GO:0042981">
    <property type="term" value="P:regulation of apoptotic process"/>
    <property type="evidence" value="ECO:0007669"/>
    <property type="project" value="InterPro"/>
</dbReference>
<reference evidence="4" key="1">
    <citation type="journal article" date="2007" name="BMC Genomics">
        <title>The evolutionary conservation of the core components necessary for the extrinsic apoptotic signaling pathway, in Medaka fish.</title>
        <authorList>
            <person name="Sakamaki K."/>
            <person name="Nozaki M."/>
            <person name="Kominami K."/>
            <person name="Satou Y."/>
        </authorList>
    </citation>
    <scope>NUCLEOTIDE SEQUENCE</scope>
    <source>
        <tissue evidence="4">Gonad</tissue>
    </source>
</reference>
<dbReference type="Gene3D" id="1.10.533.10">
    <property type="entry name" value="Death Domain, Fas"/>
    <property type="match status" value="2"/>
</dbReference>
<dbReference type="InterPro" id="IPR000488">
    <property type="entry name" value="Death_dom"/>
</dbReference>
<evidence type="ECO:0000259" key="3">
    <source>
        <dbReference type="PROSITE" id="PS50168"/>
    </source>
</evidence>
<protein>
    <submittedName>
        <fullName evidence="4">Fas-associating death domain-containing protein</fullName>
    </submittedName>
</protein>
<dbReference type="SMR" id="A0N085"/>
<dbReference type="CDD" id="cd01670">
    <property type="entry name" value="Death"/>
    <property type="match status" value="1"/>
</dbReference>
<dbReference type="PANTHER" id="PTHR48169">
    <property type="entry name" value="DED DOMAIN-CONTAINING PROTEIN"/>
    <property type="match status" value="1"/>
</dbReference>
<dbReference type="Pfam" id="PF01335">
    <property type="entry name" value="DED"/>
    <property type="match status" value="1"/>
</dbReference>
<dbReference type="PROSITE" id="PS50017">
    <property type="entry name" value="DEATH_DOMAIN"/>
    <property type="match status" value="1"/>
</dbReference>
<dbReference type="InterPro" id="IPR001875">
    <property type="entry name" value="DED_dom"/>
</dbReference>
<dbReference type="PANTHER" id="PTHR48169:SF7">
    <property type="entry name" value="CASPASE 10"/>
    <property type="match status" value="1"/>
</dbReference>
<evidence type="ECO:0000259" key="2">
    <source>
        <dbReference type="PROSITE" id="PS50017"/>
    </source>
</evidence>
<dbReference type="GO" id="GO:0006915">
    <property type="term" value="P:apoptotic process"/>
    <property type="evidence" value="ECO:0007669"/>
    <property type="project" value="UniProtKB-KW"/>
</dbReference>
<evidence type="ECO:0000256" key="1">
    <source>
        <dbReference type="ARBA" id="ARBA00022703"/>
    </source>
</evidence>
<accession>A0N085</accession>
<dbReference type="SUPFAM" id="SSF47986">
    <property type="entry name" value="DEATH domain"/>
    <property type="match status" value="1"/>
</dbReference>